<reference evidence="1 2" key="1">
    <citation type="journal article" date="2013" name="PLoS Pathog.">
        <title>Genomic analysis of the Kiwifruit pathogen Pseudomonas syringae pv. actinidiae provides insight into the origins of an emergent plant disease.</title>
        <authorList>
            <person name="McCann H.C."/>
            <person name="Rikkerink E.H."/>
            <person name="Bertels F."/>
            <person name="Fiers M."/>
            <person name="Lu A."/>
            <person name="Rees-George J."/>
            <person name="Andersen M.T."/>
            <person name="Gleave A.P."/>
            <person name="Haubold B."/>
            <person name="Wohlers M.W."/>
            <person name="Guttman D.S."/>
            <person name="Wang P.W."/>
            <person name="Straub C."/>
            <person name="Vanneste J.L."/>
            <person name="Rainey P.B."/>
            <person name="Templeton M.D."/>
        </authorList>
    </citation>
    <scope>NUCLEOTIDE SEQUENCE [LARGE SCALE GENOMIC DNA]</scope>
    <source>
        <strain evidence="1 2">ICMP 18807</strain>
    </source>
</reference>
<dbReference type="EMBL" id="AOKG01000892">
    <property type="protein sequence ID" value="EPN56632.1"/>
    <property type="molecule type" value="Genomic_DNA"/>
</dbReference>
<organism evidence="1 2">
    <name type="scientific">Pseudomonas syringae pv. actinidiae ICMP 18807</name>
    <dbReference type="NCBI Taxonomy" id="1194404"/>
    <lineage>
        <taxon>Bacteria</taxon>
        <taxon>Pseudomonadati</taxon>
        <taxon>Pseudomonadota</taxon>
        <taxon>Gammaproteobacteria</taxon>
        <taxon>Pseudomonadales</taxon>
        <taxon>Pseudomonadaceae</taxon>
        <taxon>Pseudomonas</taxon>
        <taxon>Pseudomonas syringae</taxon>
    </lineage>
</organism>
<proteinExistence type="predicted"/>
<comment type="caution">
    <text evidence="1">The sequence shown here is derived from an EMBL/GenBank/DDBJ whole genome shotgun (WGS) entry which is preliminary data.</text>
</comment>
<name>S6UQ99_PSESF</name>
<evidence type="ECO:0000313" key="1">
    <source>
        <dbReference type="EMBL" id="EPN56632.1"/>
    </source>
</evidence>
<protein>
    <submittedName>
        <fullName evidence="1">Uncharacterized protein</fullName>
    </submittedName>
</protein>
<evidence type="ECO:0000313" key="2">
    <source>
        <dbReference type="Proteomes" id="UP000015729"/>
    </source>
</evidence>
<feature type="non-terminal residue" evidence="1">
    <location>
        <position position="32"/>
    </location>
</feature>
<dbReference type="Proteomes" id="UP000015729">
    <property type="component" value="Unassembled WGS sequence"/>
</dbReference>
<dbReference type="AlphaFoldDB" id="S6UQ99"/>
<accession>S6UQ99</accession>
<gene>
    <name evidence="1" type="ORF">A244_13378</name>
</gene>
<sequence length="32" mass="3606">MDAFLQRADAVLARLEPLLPALREPVDWSQAL</sequence>